<dbReference type="GO" id="GO:0043565">
    <property type="term" value="F:sequence-specific DNA binding"/>
    <property type="evidence" value="ECO:0007669"/>
    <property type="project" value="InterPro"/>
</dbReference>
<dbReference type="InterPro" id="IPR010921">
    <property type="entry name" value="Trp_repressor/repl_initiator"/>
</dbReference>
<reference evidence="2 3" key="1">
    <citation type="submission" date="2017-06" db="EMBL/GenBank/DDBJ databases">
        <title>Draft genome sequence of anaerobic fermentative bacterium Anaeromicrobium sediminis DY2726D isolated from West Pacific Ocean sediments.</title>
        <authorList>
            <person name="Zeng X."/>
        </authorList>
    </citation>
    <scope>NUCLEOTIDE SEQUENCE [LARGE SCALE GENOMIC DNA]</scope>
    <source>
        <strain evidence="2 3">DY2726D</strain>
    </source>
</reference>
<dbReference type="EMBL" id="NIBG01000004">
    <property type="protein sequence ID" value="PAB59997.1"/>
    <property type="molecule type" value="Genomic_DNA"/>
</dbReference>
<feature type="domain" description="Transposase IS200-like" evidence="1">
    <location>
        <begin position="9"/>
        <end position="117"/>
    </location>
</feature>
<accession>A0A267MKQ1</accession>
<dbReference type="InterPro" id="IPR002686">
    <property type="entry name" value="Transposase_17"/>
</dbReference>
<dbReference type="PANTHER" id="PTHR34322">
    <property type="entry name" value="TRANSPOSASE, Y1_TNP DOMAIN-CONTAINING"/>
    <property type="match status" value="1"/>
</dbReference>
<dbReference type="GO" id="GO:0004803">
    <property type="term" value="F:transposase activity"/>
    <property type="evidence" value="ECO:0007669"/>
    <property type="project" value="InterPro"/>
</dbReference>
<proteinExistence type="predicted"/>
<evidence type="ECO:0000313" key="2">
    <source>
        <dbReference type="EMBL" id="PAB59997.1"/>
    </source>
</evidence>
<sequence>MPRVARVKSDESIYHIMVRSISEIDLFREDDDKYKYFTLLKQYQDRYKFKIYAYCIMKNHGHLIIDCNGGDISRIMHFINFSYAQYYNRKYKRYGHVFYDRFKSRIIETDEELVKFSAKVHRIPLDLVEYESSLEEYPFSSLREYVYKTNDHDILQKNFLEGILNNNYNNNMNDYLEIIKTNEDEIDVNFSNERTEYRSQRKILTRHHTPEAVIEYVAKYFDMDKNLIHMKHNKKYTKLRAIACHFMTCYCNINRREICEVLGNITQTRASKLSSMGAELVAKESSILDGFLHQ</sequence>
<gene>
    <name evidence="2" type="ORF">CCE28_06375</name>
</gene>
<dbReference type="InterPro" id="IPR036515">
    <property type="entry name" value="Transposase_17_sf"/>
</dbReference>
<dbReference type="SUPFAM" id="SSF143422">
    <property type="entry name" value="Transposase IS200-like"/>
    <property type="match status" value="1"/>
</dbReference>
<dbReference type="Pfam" id="PF01797">
    <property type="entry name" value="Y1_Tnp"/>
    <property type="match status" value="1"/>
</dbReference>
<evidence type="ECO:0000313" key="3">
    <source>
        <dbReference type="Proteomes" id="UP000216024"/>
    </source>
</evidence>
<comment type="caution">
    <text evidence="2">The sequence shown here is derived from an EMBL/GenBank/DDBJ whole genome shotgun (WGS) entry which is preliminary data.</text>
</comment>
<dbReference type="Proteomes" id="UP000216024">
    <property type="component" value="Unassembled WGS sequence"/>
</dbReference>
<dbReference type="SMART" id="SM01321">
    <property type="entry name" value="Y1_Tnp"/>
    <property type="match status" value="1"/>
</dbReference>
<dbReference type="RefSeq" id="WP_095132133.1">
    <property type="nucleotide sequence ID" value="NZ_NIBG01000004.1"/>
</dbReference>
<dbReference type="AlphaFoldDB" id="A0A267MKQ1"/>
<dbReference type="OrthoDB" id="9788881at2"/>
<dbReference type="SUPFAM" id="SSF48295">
    <property type="entry name" value="TrpR-like"/>
    <property type="match status" value="1"/>
</dbReference>
<organism evidence="2 3">
    <name type="scientific">Anaeromicrobium sediminis</name>
    <dbReference type="NCBI Taxonomy" id="1478221"/>
    <lineage>
        <taxon>Bacteria</taxon>
        <taxon>Bacillati</taxon>
        <taxon>Bacillota</taxon>
        <taxon>Clostridia</taxon>
        <taxon>Peptostreptococcales</taxon>
        <taxon>Thermotaleaceae</taxon>
        <taxon>Anaeromicrobium</taxon>
    </lineage>
</organism>
<dbReference type="Gene3D" id="3.30.70.1290">
    <property type="entry name" value="Transposase IS200-like"/>
    <property type="match status" value="1"/>
</dbReference>
<dbReference type="PANTHER" id="PTHR34322:SF2">
    <property type="entry name" value="TRANSPOSASE IS200-LIKE DOMAIN-CONTAINING PROTEIN"/>
    <property type="match status" value="1"/>
</dbReference>
<name>A0A267MKQ1_9FIRM</name>
<protein>
    <recommendedName>
        <fullName evidence="1">Transposase IS200-like domain-containing protein</fullName>
    </recommendedName>
</protein>
<evidence type="ECO:0000259" key="1">
    <source>
        <dbReference type="SMART" id="SM01321"/>
    </source>
</evidence>
<keyword evidence="3" id="KW-1185">Reference proteome</keyword>
<dbReference type="GO" id="GO:0006313">
    <property type="term" value="P:DNA transposition"/>
    <property type="evidence" value="ECO:0007669"/>
    <property type="project" value="InterPro"/>
</dbReference>